<dbReference type="OrthoDB" id="5795902at2759"/>
<dbReference type="InterPro" id="IPR017853">
    <property type="entry name" value="GH"/>
</dbReference>
<comment type="similarity">
    <text evidence="3 8">Belongs to the glycosyl hydrolase 27 family.</text>
</comment>
<dbReference type="SUPFAM" id="SSF51445">
    <property type="entry name" value="(Trans)glycosidases"/>
    <property type="match status" value="1"/>
</dbReference>
<keyword evidence="12" id="KW-1185">Reference proteome</keyword>
<evidence type="ECO:0000256" key="7">
    <source>
        <dbReference type="ARBA" id="ARBA00023295"/>
    </source>
</evidence>
<evidence type="ECO:0000256" key="8">
    <source>
        <dbReference type="RuleBase" id="RU361168"/>
    </source>
</evidence>
<keyword evidence="8" id="KW-1015">Disulfide bond</keyword>
<dbReference type="GO" id="GO:0004557">
    <property type="term" value="F:alpha-galactosidase activity"/>
    <property type="evidence" value="ECO:0007669"/>
    <property type="project" value="UniProtKB-EC"/>
</dbReference>
<dbReference type="PANTHER" id="PTHR11452:SF75">
    <property type="entry name" value="ALPHA-GALACTOSIDASE MEL1"/>
    <property type="match status" value="1"/>
</dbReference>
<dbReference type="Pfam" id="PF17801">
    <property type="entry name" value="Melibiase_C"/>
    <property type="match status" value="1"/>
</dbReference>
<comment type="catalytic activity">
    <reaction evidence="1 8">
        <text>Hydrolysis of terminal, non-reducing alpha-D-galactose residues in alpha-D-galactosides, including galactose oligosaccharides, galactomannans and galactolipids.</text>
        <dbReference type="EC" id="3.2.1.22"/>
    </reaction>
</comment>
<evidence type="ECO:0000256" key="2">
    <source>
        <dbReference type="ARBA" id="ARBA00003969"/>
    </source>
</evidence>
<dbReference type="Proteomes" id="UP000566819">
    <property type="component" value="Unassembled WGS sequence"/>
</dbReference>
<evidence type="ECO:0000256" key="9">
    <source>
        <dbReference type="SAM" id="SignalP"/>
    </source>
</evidence>
<dbReference type="PROSITE" id="PS00512">
    <property type="entry name" value="ALPHA_GALACTOSIDASE"/>
    <property type="match status" value="1"/>
</dbReference>
<dbReference type="PRINTS" id="PR00740">
    <property type="entry name" value="GLHYDRLASE27"/>
</dbReference>
<keyword evidence="6 8" id="KW-0378">Hydrolase</keyword>
<dbReference type="PANTHER" id="PTHR11452">
    <property type="entry name" value="ALPHA-GALACTOSIDASE/ALPHA-N-ACETYLGALACTOSAMINIDASE"/>
    <property type="match status" value="1"/>
</dbReference>
<dbReference type="Gene3D" id="2.60.40.1180">
    <property type="entry name" value="Golgi alpha-mannosidase II"/>
    <property type="match status" value="1"/>
</dbReference>
<name>A0A8H4RBI6_9HELO</name>
<comment type="function">
    <text evidence="2">Hydrolyzes a variety of simple alpha-D-galactoside as well as more complex molecules such as oligosaccharides and polysaccharides.</text>
</comment>
<dbReference type="AlphaFoldDB" id="A0A8H4RBI6"/>
<protein>
    <recommendedName>
        <fullName evidence="4 8">Alpha-galactosidase</fullName>
        <ecNumber evidence="4 8">3.2.1.22</ecNumber>
    </recommendedName>
    <alternativeName>
        <fullName evidence="8">Melibiase</fullName>
    </alternativeName>
</protein>
<evidence type="ECO:0000313" key="12">
    <source>
        <dbReference type="Proteomes" id="UP000566819"/>
    </source>
</evidence>
<dbReference type="InterPro" id="IPR013780">
    <property type="entry name" value="Glyco_hydro_b"/>
</dbReference>
<evidence type="ECO:0000256" key="1">
    <source>
        <dbReference type="ARBA" id="ARBA00001255"/>
    </source>
</evidence>
<evidence type="ECO:0000256" key="6">
    <source>
        <dbReference type="ARBA" id="ARBA00022801"/>
    </source>
</evidence>
<feature type="domain" description="Alpha galactosidase C-terminal" evidence="10">
    <location>
        <begin position="326"/>
        <end position="395"/>
    </location>
</feature>
<dbReference type="EMBL" id="JAAMPI010001187">
    <property type="protein sequence ID" value="KAF4626266.1"/>
    <property type="molecule type" value="Genomic_DNA"/>
</dbReference>
<evidence type="ECO:0000256" key="4">
    <source>
        <dbReference type="ARBA" id="ARBA00012755"/>
    </source>
</evidence>
<evidence type="ECO:0000313" key="11">
    <source>
        <dbReference type="EMBL" id="KAF4626266.1"/>
    </source>
</evidence>
<dbReference type="Pfam" id="PF16499">
    <property type="entry name" value="Melibiase_2"/>
    <property type="match status" value="1"/>
</dbReference>
<proteinExistence type="inferred from homology"/>
<accession>A0A8H4RBI6</accession>
<keyword evidence="5 9" id="KW-0732">Signal</keyword>
<comment type="caution">
    <text evidence="11">The sequence shown here is derived from an EMBL/GenBank/DDBJ whole genome shotgun (WGS) entry which is preliminary data.</text>
</comment>
<dbReference type="FunFam" id="3.20.20.70:FF:000197">
    <property type="entry name" value="Alpha-galactosidase"/>
    <property type="match status" value="1"/>
</dbReference>
<organism evidence="11 12">
    <name type="scientific">Cudoniella acicularis</name>
    <dbReference type="NCBI Taxonomy" id="354080"/>
    <lineage>
        <taxon>Eukaryota</taxon>
        <taxon>Fungi</taxon>
        <taxon>Dikarya</taxon>
        <taxon>Ascomycota</taxon>
        <taxon>Pezizomycotina</taxon>
        <taxon>Leotiomycetes</taxon>
        <taxon>Helotiales</taxon>
        <taxon>Tricladiaceae</taxon>
        <taxon>Cudoniella</taxon>
    </lineage>
</organism>
<dbReference type="Gene3D" id="3.20.20.70">
    <property type="entry name" value="Aldolase class I"/>
    <property type="match status" value="1"/>
</dbReference>
<keyword evidence="7 8" id="KW-0326">Glycosidase</keyword>
<reference evidence="11 12" key="1">
    <citation type="submission" date="2020-03" db="EMBL/GenBank/DDBJ databases">
        <title>Draft Genome Sequence of Cudoniella acicularis.</title>
        <authorList>
            <person name="Buettner E."/>
            <person name="Kellner H."/>
        </authorList>
    </citation>
    <scope>NUCLEOTIDE SEQUENCE [LARGE SCALE GENOMIC DNA]</scope>
    <source>
        <strain evidence="11 12">DSM 108380</strain>
    </source>
</reference>
<feature type="signal peptide" evidence="9">
    <location>
        <begin position="1"/>
        <end position="21"/>
    </location>
</feature>
<dbReference type="InterPro" id="IPR041233">
    <property type="entry name" value="Melibiase_C"/>
</dbReference>
<gene>
    <name evidence="11" type="ORF">G7Y89_g11892</name>
</gene>
<evidence type="ECO:0000256" key="3">
    <source>
        <dbReference type="ARBA" id="ARBA00009743"/>
    </source>
</evidence>
<evidence type="ECO:0000259" key="10">
    <source>
        <dbReference type="Pfam" id="PF17801"/>
    </source>
</evidence>
<dbReference type="InterPro" id="IPR000111">
    <property type="entry name" value="Glyco_hydro_27/36_CS"/>
</dbReference>
<dbReference type="InterPro" id="IPR013785">
    <property type="entry name" value="Aldolase_TIM"/>
</dbReference>
<dbReference type="InterPro" id="IPR002241">
    <property type="entry name" value="Glyco_hydro_27"/>
</dbReference>
<dbReference type="EC" id="3.2.1.22" evidence="4 8"/>
<dbReference type="GO" id="GO:0005975">
    <property type="term" value="P:carbohydrate metabolic process"/>
    <property type="evidence" value="ECO:0007669"/>
    <property type="project" value="InterPro"/>
</dbReference>
<sequence length="403" mass="42899">MIQVFYTLPLLLAIANSVTYASPVELKRRLDNGLGKTPALGWNSWNVGQCSAATATSALAAANSFLTLGLKDLGYTYINIDDCWSLKSRNSSGFIVPDPTKWPNGIKAVADEIHSMGLKFGLYGCSGTQTCAGFPGSLGYEARDAATLAEWGVDYWKYDNCNTPSGNSSGRFMTMRDALEGARRPILYSLCQWGRDSVWTWGKTVGNSWRMSGDIEVKWASVASIASQAADISSLAGPGGFNDLDMMEIGNGGLNPAEERTHFALWCLAKSPIILGTDLTKIPASSLQIIKNKALLSISQDPLGKAATTFIPDSTSPVPVSGKLYPYWTGHLSDGVVVALIAVDSAVNLSVKFADVPGLGGAGSYKWKELVNGTTGYGTSVKASLEAHDIAVFKVMTGENHNG</sequence>
<feature type="chain" id="PRO_5034077985" description="Alpha-galactosidase" evidence="9">
    <location>
        <begin position="22"/>
        <end position="403"/>
    </location>
</feature>
<dbReference type="CDD" id="cd14792">
    <property type="entry name" value="GH27"/>
    <property type="match status" value="1"/>
</dbReference>
<evidence type="ECO:0000256" key="5">
    <source>
        <dbReference type="ARBA" id="ARBA00022729"/>
    </source>
</evidence>